<evidence type="ECO:0000259" key="3">
    <source>
        <dbReference type="Pfam" id="PF13863"/>
    </source>
</evidence>
<evidence type="ECO:0000313" key="4">
    <source>
        <dbReference type="EMBL" id="CAD8111327.1"/>
    </source>
</evidence>
<name>A0A8S1Q889_PARPR</name>
<dbReference type="PANTHER" id="PTHR21683:SF2">
    <property type="entry name" value="COILED-COIL DOMAIN-CONTAINING PROTEIN 42 LIKE-2-LIKE"/>
    <property type="match status" value="1"/>
</dbReference>
<dbReference type="InterPro" id="IPR051147">
    <property type="entry name" value="CFAP_domain-containing"/>
</dbReference>
<feature type="coiled-coil region" evidence="2">
    <location>
        <begin position="256"/>
        <end position="283"/>
    </location>
</feature>
<dbReference type="GO" id="GO:0005856">
    <property type="term" value="C:cytoskeleton"/>
    <property type="evidence" value="ECO:0007669"/>
    <property type="project" value="UniProtKB-ARBA"/>
</dbReference>
<reference evidence="4" key="1">
    <citation type="submission" date="2021-01" db="EMBL/GenBank/DDBJ databases">
        <authorList>
            <consortium name="Genoscope - CEA"/>
            <person name="William W."/>
        </authorList>
    </citation>
    <scope>NUCLEOTIDE SEQUENCE</scope>
</reference>
<comment type="caution">
    <text evidence="4">The sequence shown here is derived from an EMBL/GenBank/DDBJ whole genome shotgun (WGS) entry which is preliminary data.</text>
</comment>
<dbReference type="InterPro" id="IPR025252">
    <property type="entry name" value="DUF4200"/>
</dbReference>
<feature type="coiled-coil region" evidence="2">
    <location>
        <begin position="35"/>
        <end position="125"/>
    </location>
</feature>
<evidence type="ECO:0000256" key="1">
    <source>
        <dbReference type="ARBA" id="ARBA00023054"/>
    </source>
</evidence>
<evidence type="ECO:0000313" key="6">
    <source>
        <dbReference type="Proteomes" id="UP000688137"/>
    </source>
</evidence>
<gene>
    <name evidence="4" type="ORF">PPRIM_AZ9-3.1.T1470059</name>
    <name evidence="5" type="ORF">PPRIM_AZ9-3.1.T1500056</name>
</gene>
<dbReference type="AlphaFoldDB" id="A0A8S1Q889"/>
<keyword evidence="6" id="KW-1185">Reference proteome</keyword>
<protein>
    <recommendedName>
        <fullName evidence="3">DUF4200 domain-containing protein</fullName>
    </recommendedName>
</protein>
<dbReference type="EMBL" id="CAJJDM010000151">
    <property type="protein sequence ID" value="CAD8111327.1"/>
    <property type="molecule type" value="Genomic_DNA"/>
</dbReference>
<evidence type="ECO:0000313" key="5">
    <source>
        <dbReference type="EMBL" id="CAD8112142.1"/>
    </source>
</evidence>
<accession>A0A8S1Q889</accession>
<dbReference type="Proteomes" id="UP000688137">
    <property type="component" value="Unassembled WGS sequence"/>
</dbReference>
<evidence type="ECO:0000256" key="2">
    <source>
        <dbReference type="SAM" id="Coils"/>
    </source>
</evidence>
<dbReference type="EMBL" id="CAJJDM010000155">
    <property type="protein sequence ID" value="CAD8112142.1"/>
    <property type="molecule type" value="Genomic_DNA"/>
</dbReference>
<keyword evidence="1 2" id="KW-0175">Coiled coil</keyword>
<feature type="coiled-coil region" evidence="2">
    <location>
        <begin position="157"/>
        <end position="223"/>
    </location>
</feature>
<dbReference type="OMA" id="SIEMLYI"/>
<sequence length="339" mass="40925">MQKKVIKKSSTVKQFDAASPATKLLEKRRKMYEIHEAYEHQQDEYKKQEEEFKKQEEQIREKDKQIQEELIKFCNFLQENEAKKKRALVRFQEEKSYKEQKEKEIQDLTAQWTDLQRHQQRLEKKVTSLKKYEDYLDSIIKQYPEQYHDLQSILDRYATLTNSNSKLVEEHQNMEKEFEKLKYESTQYEKEKNHEILQLNNDIKDLQKKLEEKASERNQIQSVYEATTNDASSKNLSLGRILMAVDNLFTRCQEGTQRMKQDFEEYKQDKQNKEKVKDKITNNKIQNQDLQFNDEDNYELKSQQAAWKLKQIVQFMSDFKKIIDNCKGELGKSKEQKIK</sequence>
<proteinExistence type="predicted"/>
<dbReference type="PANTHER" id="PTHR21683">
    <property type="entry name" value="COILED-COIL DOMAIN-CONTAINING PROTEIN 42 LIKE-2-LIKE-RELATED"/>
    <property type="match status" value="1"/>
</dbReference>
<organism evidence="4 6">
    <name type="scientific">Paramecium primaurelia</name>
    <dbReference type="NCBI Taxonomy" id="5886"/>
    <lineage>
        <taxon>Eukaryota</taxon>
        <taxon>Sar</taxon>
        <taxon>Alveolata</taxon>
        <taxon>Ciliophora</taxon>
        <taxon>Intramacronucleata</taxon>
        <taxon>Oligohymenophorea</taxon>
        <taxon>Peniculida</taxon>
        <taxon>Parameciidae</taxon>
        <taxon>Paramecium</taxon>
    </lineage>
</organism>
<feature type="domain" description="DUF4200" evidence="3">
    <location>
        <begin position="24"/>
        <end position="141"/>
    </location>
</feature>
<dbReference type="Pfam" id="PF13863">
    <property type="entry name" value="DUF4200"/>
    <property type="match status" value="1"/>
</dbReference>